<dbReference type="AlphaFoldDB" id="A0A6J4IMG4"/>
<accession>A0A6J4IMG4</accession>
<evidence type="ECO:0000313" key="1">
    <source>
        <dbReference type="EMBL" id="CAA9255862.1"/>
    </source>
</evidence>
<feature type="non-terminal residue" evidence="1">
    <location>
        <position position="1"/>
    </location>
</feature>
<dbReference type="EMBL" id="CADCTI010000193">
    <property type="protein sequence ID" value="CAA9255862.1"/>
    <property type="molecule type" value="Genomic_DNA"/>
</dbReference>
<protein>
    <submittedName>
        <fullName evidence="1">Uncharacterized protein</fullName>
    </submittedName>
</protein>
<organism evidence="1">
    <name type="scientific">uncultured Blastococcus sp</name>
    <dbReference type="NCBI Taxonomy" id="217144"/>
    <lineage>
        <taxon>Bacteria</taxon>
        <taxon>Bacillati</taxon>
        <taxon>Actinomycetota</taxon>
        <taxon>Actinomycetes</taxon>
        <taxon>Geodermatophilales</taxon>
        <taxon>Geodermatophilaceae</taxon>
        <taxon>Blastococcus</taxon>
        <taxon>environmental samples</taxon>
    </lineage>
</organism>
<proteinExistence type="predicted"/>
<name>A0A6J4IMG4_9ACTN</name>
<reference evidence="1" key="1">
    <citation type="submission" date="2020-02" db="EMBL/GenBank/DDBJ databases">
        <authorList>
            <person name="Meier V. D."/>
        </authorList>
    </citation>
    <scope>NUCLEOTIDE SEQUENCE</scope>
    <source>
        <strain evidence="1">AVDCRST_MAG57</strain>
    </source>
</reference>
<gene>
    <name evidence="1" type="ORF">AVDCRST_MAG57-2326</name>
</gene>
<sequence>AVTGTVVYRPETWSSGVRWQF</sequence>